<dbReference type="PANTHER" id="PTHR42939">
    <property type="entry name" value="ABC TRANSPORTER ATP-BINDING PROTEIN ALBC-RELATED"/>
    <property type="match status" value="1"/>
</dbReference>
<dbReference type="HOGENOM" id="CLU_000604_1_2_9"/>
<dbReference type="PANTHER" id="PTHR42939:SF3">
    <property type="entry name" value="ABC TRANSPORTER ATP-BINDING COMPONENT"/>
    <property type="match status" value="1"/>
</dbReference>
<keyword evidence="2" id="KW-0547">Nucleotide-binding</keyword>
<name>I4DCB2_DESAJ</name>
<dbReference type="GO" id="GO:0005524">
    <property type="term" value="F:ATP binding"/>
    <property type="evidence" value="ECO:0007669"/>
    <property type="project" value="UniProtKB-KW"/>
</dbReference>
<dbReference type="InterPro" id="IPR051782">
    <property type="entry name" value="ABC_Transporter_VariousFunc"/>
</dbReference>
<proteinExistence type="predicted"/>
<dbReference type="InterPro" id="IPR003593">
    <property type="entry name" value="AAA+_ATPase"/>
</dbReference>
<organism evidence="5 6">
    <name type="scientific">Desulfosporosinus acidiphilus (strain DSM 22704 / JCM 16185 / SJ4)</name>
    <dbReference type="NCBI Taxonomy" id="646529"/>
    <lineage>
        <taxon>Bacteria</taxon>
        <taxon>Bacillati</taxon>
        <taxon>Bacillota</taxon>
        <taxon>Clostridia</taxon>
        <taxon>Eubacteriales</taxon>
        <taxon>Desulfitobacteriaceae</taxon>
        <taxon>Desulfosporosinus</taxon>
    </lineage>
</organism>
<protein>
    <submittedName>
        <fullName evidence="5">ABC-type multidrug transport system, ATPase component</fullName>
    </submittedName>
</protein>
<evidence type="ECO:0000256" key="2">
    <source>
        <dbReference type="ARBA" id="ARBA00022741"/>
    </source>
</evidence>
<dbReference type="Proteomes" id="UP000002892">
    <property type="component" value="Chromosome"/>
</dbReference>
<dbReference type="GO" id="GO:0016887">
    <property type="term" value="F:ATP hydrolysis activity"/>
    <property type="evidence" value="ECO:0007669"/>
    <property type="project" value="InterPro"/>
</dbReference>
<accession>I4DCB2</accession>
<dbReference type="OrthoDB" id="9804819at2"/>
<dbReference type="InterPro" id="IPR003439">
    <property type="entry name" value="ABC_transporter-like_ATP-bd"/>
</dbReference>
<sequence>MNSTEDILSVQNLTKSFKDFSLQSVSFNLPRGYVMGFIGPNGSGKTTTLKLIMNLLHKDSGEIKVFGLDHQKHALELKERLGFVFDENHFYDDLTIQDMSRIVASFYKNWQPKTFAGYLKDFNLNPKQKIKQLSKGMKMKFSLAVALSHQAELLIMDEPTAGLDPLVRYELLEILTNLIQDERKSVFFSTHLTSDLDKIADYVTFLHKGRVVLSSPKDDILDNYGVIKGARELLTNELKGLFIGLKTNPYGFEGLVRDKRSLPQSFKEQVVLEKPTLEDVMLYTVRGVSAC</sequence>
<gene>
    <name evidence="5" type="ordered locus">Desaci_4599</name>
</gene>
<dbReference type="Pfam" id="PF00005">
    <property type="entry name" value="ABC_tran"/>
    <property type="match status" value="1"/>
</dbReference>
<reference evidence="5 6" key="1">
    <citation type="journal article" date="2012" name="J. Bacteriol.">
        <title>Complete genome sequences of Desulfosporosinus orientis DSM765T, Desulfosporosinus youngiae DSM17734T, Desulfosporosinus meridiei DSM13257T, and Desulfosporosinus acidiphilus DSM22704T.</title>
        <authorList>
            <person name="Pester M."/>
            <person name="Brambilla E."/>
            <person name="Alazard D."/>
            <person name="Rattei T."/>
            <person name="Weinmaier T."/>
            <person name="Han J."/>
            <person name="Lucas S."/>
            <person name="Lapidus A."/>
            <person name="Cheng J.F."/>
            <person name="Goodwin L."/>
            <person name="Pitluck S."/>
            <person name="Peters L."/>
            <person name="Ovchinnikova G."/>
            <person name="Teshima H."/>
            <person name="Detter J.C."/>
            <person name="Han C.S."/>
            <person name="Tapia R."/>
            <person name="Land M.L."/>
            <person name="Hauser L."/>
            <person name="Kyrpides N.C."/>
            <person name="Ivanova N.N."/>
            <person name="Pagani I."/>
            <person name="Huntmann M."/>
            <person name="Wei C.L."/>
            <person name="Davenport K.W."/>
            <person name="Daligault H."/>
            <person name="Chain P.S."/>
            <person name="Chen A."/>
            <person name="Mavromatis K."/>
            <person name="Markowitz V."/>
            <person name="Szeto E."/>
            <person name="Mikhailova N."/>
            <person name="Pati A."/>
            <person name="Wagner M."/>
            <person name="Woyke T."/>
            <person name="Ollivier B."/>
            <person name="Klenk H.P."/>
            <person name="Spring S."/>
            <person name="Loy A."/>
        </authorList>
    </citation>
    <scope>NUCLEOTIDE SEQUENCE [LARGE SCALE GENOMIC DNA]</scope>
    <source>
        <strain evidence="6">DSM 22704 / JCM 16185 / SJ4</strain>
    </source>
</reference>
<dbReference type="EMBL" id="CP003639">
    <property type="protein sequence ID" value="AFM43436.1"/>
    <property type="molecule type" value="Genomic_DNA"/>
</dbReference>
<dbReference type="CDD" id="cd03230">
    <property type="entry name" value="ABC_DR_subfamily_A"/>
    <property type="match status" value="1"/>
</dbReference>
<feature type="domain" description="ABC transporter" evidence="4">
    <location>
        <begin position="8"/>
        <end position="233"/>
    </location>
</feature>
<dbReference type="PROSITE" id="PS00211">
    <property type="entry name" value="ABC_TRANSPORTER_1"/>
    <property type="match status" value="1"/>
</dbReference>
<dbReference type="PROSITE" id="PS50893">
    <property type="entry name" value="ABC_TRANSPORTER_2"/>
    <property type="match status" value="1"/>
</dbReference>
<dbReference type="eggNOG" id="COG1131">
    <property type="taxonomic scope" value="Bacteria"/>
</dbReference>
<dbReference type="Gene3D" id="3.40.50.300">
    <property type="entry name" value="P-loop containing nucleotide triphosphate hydrolases"/>
    <property type="match status" value="1"/>
</dbReference>
<dbReference type="InterPro" id="IPR027417">
    <property type="entry name" value="P-loop_NTPase"/>
</dbReference>
<evidence type="ECO:0000313" key="6">
    <source>
        <dbReference type="Proteomes" id="UP000002892"/>
    </source>
</evidence>
<keyword evidence="6" id="KW-1185">Reference proteome</keyword>
<dbReference type="KEGG" id="dai:Desaci_4599"/>
<dbReference type="SUPFAM" id="SSF52540">
    <property type="entry name" value="P-loop containing nucleoside triphosphate hydrolases"/>
    <property type="match status" value="1"/>
</dbReference>
<evidence type="ECO:0000313" key="5">
    <source>
        <dbReference type="EMBL" id="AFM43436.1"/>
    </source>
</evidence>
<keyword evidence="1" id="KW-0813">Transport</keyword>
<keyword evidence="3" id="KW-0067">ATP-binding</keyword>
<evidence type="ECO:0000256" key="1">
    <source>
        <dbReference type="ARBA" id="ARBA00022448"/>
    </source>
</evidence>
<dbReference type="STRING" id="646529.Desaci_4599"/>
<dbReference type="InterPro" id="IPR017871">
    <property type="entry name" value="ABC_transporter-like_CS"/>
</dbReference>
<dbReference type="AlphaFoldDB" id="I4DCB2"/>
<evidence type="ECO:0000256" key="3">
    <source>
        <dbReference type="ARBA" id="ARBA00022840"/>
    </source>
</evidence>
<evidence type="ECO:0000259" key="4">
    <source>
        <dbReference type="PROSITE" id="PS50893"/>
    </source>
</evidence>
<dbReference type="RefSeq" id="WP_014829416.1">
    <property type="nucleotide sequence ID" value="NC_018068.1"/>
</dbReference>
<dbReference type="SMART" id="SM00382">
    <property type="entry name" value="AAA"/>
    <property type="match status" value="1"/>
</dbReference>